<evidence type="ECO:0000256" key="1">
    <source>
        <dbReference type="SAM" id="Phobius"/>
    </source>
</evidence>
<evidence type="ECO:0000313" key="3">
    <source>
        <dbReference type="EMBL" id="PSK83782.1"/>
    </source>
</evidence>
<keyword evidence="1" id="KW-1133">Transmembrane helix</keyword>
<sequence length="185" mass="22176">MEIEYTLSRTDYIEFQLFAATKSETIRKSRRKARSRLPIIYLILGTILLVLADKVFSILFYLIGVLWYLLYPTLSKKRYLRYYEKYADENFKNRFDTLIKVSFPDDQELIETVDLEGESKFKTSQIEKIFEINRFFYIKMKSGSHLIIPKYKIENIDKLREELTMISETKNLKLETNLEIDFSDN</sequence>
<accession>A0A2P8CFT6</accession>
<keyword evidence="5" id="KW-1185">Reference proteome</keyword>
<gene>
    <name evidence="3" type="ORF">CLV93_103197</name>
    <name evidence="2" type="ORF">JCM18694_35710</name>
</gene>
<dbReference type="OrthoDB" id="1121049at2"/>
<organism evidence="3 4">
    <name type="scientific">Prolixibacter denitrificans</name>
    <dbReference type="NCBI Taxonomy" id="1541063"/>
    <lineage>
        <taxon>Bacteria</taxon>
        <taxon>Pseudomonadati</taxon>
        <taxon>Bacteroidota</taxon>
        <taxon>Bacteroidia</taxon>
        <taxon>Marinilabiliales</taxon>
        <taxon>Prolixibacteraceae</taxon>
        <taxon>Prolixibacter</taxon>
    </lineage>
</organism>
<dbReference type="EMBL" id="BLAU01000001">
    <property type="protein sequence ID" value="GET23325.1"/>
    <property type="molecule type" value="Genomic_DNA"/>
</dbReference>
<name>A0A2P8CFT6_9BACT</name>
<feature type="transmembrane region" description="Helical" evidence="1">
    <location>
        <begin position="35"/>
        <end position="52"/>
    </location>
</feature>
<keyword evidence="1" id="KW-0472">Membrane</keyword>
<comment type="caution">
    <text evidence="3">The sequence shown here is derived from an EMBL/GenBank/DDBJ whole genome shotgun (WGS) entry which is preliminary data.</text>
</comment>
<feature type="transmembrane region" description="Helical" evidence="1">
    <location>
        <begin position="58"/>
        <end position="74"/>
    </location>
</feature>
<dbReference type="AlphaFoldDB" id="A0A2P8CFT6"/>
<dbReference type="EMBL" id="PYGC01000003">
    <property type="protein sequence ID" value="PSK83782.1"/>
    <property type="molecule type" value="Genomic_DNA"/>
</dbReference>
<dbReference type="RefSeq" id="WP_106541618.1">
    <property type="nucleotide sequence ID" value="NZ_BLAU01000001.1"/>
</dbReference>
<reference evidence="3 4" key="1">
    <citation type="submission" date="2018-03" db="EMBL/GenBank/DDBJ databases">
        <title>Genomic Encyclopedia of Archaeal and Bacterial Type Strains, Phase II (KMG-II): from individual species to whole genera.</title>
        <authorList>
            <person name="Goeker M."/>
        </authorList>
    </citation>
    <scope>NUCLEOTIDE SEQUENCE [LARGE SCALE GENOMIC DNA]</scope>
    <source>
        <strain evidence="3 4">DSM 27267</strain>
    </source>
</reference>
<dbReference type="Proteomes" id="UP000396862">
    <property type="component" value="Unassembled WGS sequence"/>
</dbReference>
<evidence type="ECO:0000313" key="2">
    <source>
        <dbReference type="EMBL" id="GET23325.1"/>
    </source>
</evidence>
<reference evidence="2 5" key="2">
    <citation type="submission" date="2019-10" db="EMBL/GenBank/DDBJ databases">
        <title>Prolixibacter strains distinguished by the presence of nitrate reductase genes were adept at nitrate-dependent anaerobic corrosion of metallic iron and carbon steel.</title>
        <authorList>
            <person name="Iino T."/>
            <person name="Shono N."/>
            <person name="Ito K."/>
            <person name="Nakamura R."/>
            <person name="Sueoka K."/>
            <person name="Harayama S."/>
            <person name="Ohkuma M."/>
        </authorList>
    </citation>
    <scope>NUCLEOTIDE SEQUENCE [LARGE SCALE GENOMIC DNA]</scope>
    <source>
        <strain evidence="2 5">MIC1-1</strain>
    </source>
</reference>
<keyword evidence="1" id="KW-0812">Transmembrane</keyword>
<evidence type="ECO:0000313" key="4">
    <source>
        <dbReference type="Proteomes" id="UP000240621"/>
    </source>
</evidence>
<proteinExistence type="predicted"/>
<protein>
    <submittedName>
        <fullName evidence="3">Uncharacterized protein</fullName>
    </submittedName>
</protein>
<evidence type="ECO:0000313" key="5">
    <source>
        <dbReference type="Proteomes" id="UP000396862"/>
    </source>
</evidence>
<dbReference type="Proteomes" id="UP000240621">
    <property type="component" value="Unassembled WGS sequence"/>
</dbReference>